<reference evidence="2" key="1">
    <citation type="submission" date="2021-02" db="EMBL/GenBank/DDBJ databases">
        <authorList>
            <person name="Nowell W R."/>
        </authorList>
    </citation>
    <scope>NUCLEOTIDE SEQUENCE</scope>
</reference>
<name>A0A815RWI9_9BILA</name>
<accession>A0A815RWI9</accession>
<evidence type="ECO:0000313" key="3">
    <source>
        <dbReference type="Proteomes" id="UP000663864"/>
    </source>
</evidence>
<organism evidence="2 3">
    <name type="scientific">Rotaria sordida</name>
    <dbReference type="NCBI Taxonomy" id="392033"/>
    <lineage>
        <taxon>Eukaryota</taxon>
        <taxon>Metazoa</taxon>
        <taxon>Spiralia</taxon>
        <taxon>Gnathifera</taxon>
        <taxon>Rotifera</taxon>
        <taxon>Eurotatoria</taxon>
        <taxon>Bdelloidea</taxon>
        <taxon>Philodinida</taxon>
        <taxon>Philodinidae</taxon>
        <taxon>Rotaria</taxon>
    </lineage>
</organism>
<feature type="compositionally biased region" description="Polar residues" evidence="1">
    <location>
        <begin position="320"/>
        <end position="329"/>
    </location>
</feature>
<dbReference type="AlphaFoldDB" id="A0A815RWI9"/>
<evidence type="ECO:0000313" key="2">
    <source>
        <dbReference type="EMBL" id="CAF1482873.1"/>
    </source>
</evidence>
<evidence type="ECO:0000256" key="1">
    <source>
        <dbReference type="SAM" id="MobiDB-lite"/>
    </source>
</evidence>
<dbReference type="EMBL" id="CAJNOT010006133">
    <property type="protein sequence ID" value="CAF1482873.1"/>
    <property type="molecule type" value="Genomic_DNA"/>
</dbReference>
<proteinExistence type="predicted"/>
<gene>
    <name evidence="2" type="ORF">ZHD862_LOCUS36641</name>
</gene>
<feature type="region of interest" description="Disordered" evidence="1">
    <location>
        <begin position="308"/>
        <end position="329"/>
    </location>
</feature>
<dbReference type="Proteomes" id="UP000663864">
    <property type="component" value="Unassembled WGS sequence"/>
</dbReference>
<protein>
    <submittedName>
        <fullName evidence="2">Uncharacterized protein</fullName>
    </submittedName>
</protein>
<comment type="caution">
    <text evidence="2">The sequence shown here is derived from an EMBL/GenBank/DDBJ whole genome shotgun (WGS) entry which is preliminary data.</text>
</comment>
<feature type="non-terminal residue" evidence="2">
    <location>
        <position position="1"/>
    </location>
</feature>
<sequence length="329" mass="36504">MRKMKLIYPKPHTTTILQPLDLVTLTKVKTAWRQLLRKHNLQTNSAPIDKVKFALLIKELWENHLLKSHCQGGFVRAGIFPFEPRAVSTEKLLSPPSSVTLQSNQTSSIARSDTNDILHRRDHSSEIPRTINRSSSCINLSTNGYLNDATNAVNSITTSLDDVPDCAMKNKSTSSVLAGAARVLYSNTFDMTVDNSIALCNSTTIHQKDEPLLNCVTTGCNSTQILKNTTSFLSHDIDTSIDMVANIFVQDSSTTSTSTSNALNALTMAINNHMTSSLQQITNKRKRAVERPYGESLTTMDALLKVNEKEKNKRQKATRKPQSASIKKR</sequence>